<evidence type="ECO:0000256" key="1">
    <source>
        <dbReference type="ARBA" id="ARBA00022723"/>
    </source>
</evidence>
<dbReference type="InterPro" id="IPR051366">
    <property type="entry name" value="DEF8"/>
</dbReference>
<protein>
    <recommendedName>
        <fullName evidence="5">Rubicon Homology domain-containing protein</fullName>
    </recommendedName>
</protein>
<dbReference type="EMBL" id="UXSR01005384">
    <property type="protein sequence ID" value="VDD81600.1"/>
    <property type="molecule type" value="Genomic_DNA"/>
</dbReference>
<keyword evidence="7" id="KW-1185">Reference proteome</keyword>
<accession>A0A0R3UJC8</accession>
<keyword evidence="3" id="KW-0863">Zinc-finger</keyword>
<keyword evidence="2" id="KW-0677">Repeat</keyword>
<dbReference type="GO" id="GO:0008270">
    <property type="term" value="F:zinc ion binding"/>
    <property type="evidence" value="ECO:0007669"/>
    <property type="project" value="UniProtKB-KW"/>
</dbReference>
<evidence type="ECO:0000256" key="4">
    <source>
        <dbReference type="ARBA" id="ARBA00022833"/>
    </source>
</evidence>
<dbReference type="OrthoDB" id="10067503at2759"/>
<keyword evidence="1" id="KW-0479">Metal-binding</keyword>
<dbReference type="InterPro" id="IPR025258">
    <property type="entry name" value="RH_dom"/>
</dbReference>
<gene>
    <name evidence="6" type="ORF">MCOS_LOCUS7603</name>
</gene>
<dbReference type="STRING" id="53468.A0A0R3UJC8"/>
<dbReference type="Proteomes" id="UP000267029">
    <property type="component" value="Unassembled WGS sequence"/>
</dbReference>
<proteinExistence type="predicted"/>
<name>A0A0R3UJC8_MESCO</name>
<dbReference type="SMART" id="SM01175">
    <property type="entry name" value="DUF4206"/>
    <property type="match status" value="1"/>
</dbReference>
<keyword evidence="4" id="KW-0862">Zinc</keyword>
<evidence type="ECO:0000313" key="7">
    <source>
        <dbReference type="Proteomes" id="UP000267029"/>
    </source>
</evidence>
<dbReference type="AlphaFoldDB" id="A0A0R3UJC8"/>
<dbReference type="Pfam" id="PF13901">
    <property type="entry name" value="RH_dom"/>
    <property type="match status" value="1"/>
</dbReference>
<dbReference type="PANTHER" id="PTHR12326">
    <property type="entry name" value="PLECKSTRIN HOMOLOGY DOMAIN CONTAINING PROTEIN"/>
    <property type="match status" value="1"/>
</dbReference>
<organism evidence="6 7">
    <name type="scientific">Mesocestoides corti</name>
    <name type="common">Flatworm</name>
    <dbReference type="NCBI Taxonomy" id="53468"/>
    <lineage>
        <taxon>Eukaryota</taxon>
        <taxon>Metazoa</taxon>
        <taxon>Spiralia</taxon>
        <taxon>Lophotrochozoa</taxon>
        <taxon>Platyhelminthes</taxon>
        <taxon>Cestoda</taxon>
        <taxon>Eucestoda</taxon>
        <taxon>Cyclophyllidea</taxon>
        <taxon>Mesocestoididae</taxon>
        <taxon>Mesocestoides</taxon>
    </lineage>
</organism>
<dbReference type="PANTHER" id="PTHR12326:SF3">
    <property type="entry name" value="DIFFERENTIALLY EXPRESSED IN FDCP 8 HOMOLOG"/>
    <property type="match status" value="1"/>
</dbReference>
<evidence type="ECO:0000256" key="2">
    <source>
        <dbReference type="ARBA" id="ARBA00022737"/>
    </source>
</evidence>
<sequence length="351" mass="39261">MLCKKSLTGGQINCQRLFKSLDCICDGCGTSERGDVEDDFENESPDPCQTALIAGGLVRVLARDFFDHNATPPLRLQRLRVRLASMSDTDWVAALSEVTCQYHRRTGDHLNLSSSYFDMTTSLSSQRQTHGVKSDPLLPTTVSPSPYRLLPSTNSGQRQLPVGVENFFRSASTEWRSENDYGVGRLTSKRLIISPIIPKEKRKGILLSQENHCFGCGVYVETSSETLLTLDKLPPHWIVSAKTWSLSDLVALASTPEGSRAGMSECLRAALEECATHLFKCMRCRARGQICELCHKGRLLFPLLGQSETKVCPDCGACFHRDCFLRMARQHEPSQNFCPRCIRLCKHRETI</sequence>
<evidence type="ECO:0000313" key="6">
    <source>
        <dbReference type="EMBL" id="VDD81600.1"/>
    </source>
</evidence>
<evidence type="ECO:0000259" key="5">
    <source>
        <dbReference type="SMART" id="SM01175"/>
    </source>
</evidence>
<reference evidence="6 7" key="1">
    <citation type="submission" date="2018-10" db="EMBL/GenBank/DDBJ databases">
        <authorList>
            <consortium name="Pathogen Informatics"/>
        </authorList>
    </citation>
    <scope>NUCLEOTIDE SEQUENCE [LARGE SCALE GENOMIC DNA]</scope>
</reference>
<evidence type="ECO:0000256" key="3">
    <source>
        <dbReference type="ARBA" id="ARBA00022771"/>
    </source>
</evidence>
<feature type="domain" description="Rubicon Homology" evidence="5">
    <location>
        <begin position="47"/>
        <end position="348"/>
    </location>
</feature>